<dbReference type="PANTHER" id="PTHR43066:SF26">
    <property type="entry name" value="RHOMBOID PROTEASE GLPG"/>
    <property type="match status" value="1"/>
</dbReference>
<evidence type="ECO:0000259" key="8">
    <source>
        <dbReference type="Pfam" id="PF01694"/>
    </source>
</evidence>
<dbReference type="GO" id="GO:0004252">
    <property type="term" value="F:serine-type endopeptidase activity"/>
    <property type="evidence" value="ECO:0007669"/>
    <property type="project" value="InterPro"/>
</dbReference>
<dbReference type="InterPro" id="IPR035952">
    <property type="entry name" value="Rhomboid-like_sf"/>
</dbReference>
<feature type="transmembrane region" description="Helical" evidence="7">
    <location>
        <begin position="12"/>
        <end position="33"/>
    </location>
</feature>
<keyword evidence="9" id="KW-0645">Protease</keyword>
<dbReference type="AlphaFoldDB" id="A0A4V2PGT3"/>
<sequence>MIPLYDDNPTRTTPYVTIGIIIACVLAFFWELSLGKRVELAVYSLGMTPAIVFGGKQLLPELSIVPEWMTIFTSMFLHGGWMHLIGNMLYLWIFGDNVEDSMGHGRFLVFYLVCGVFAVFAQALPNPDSTVPMIGASGAISGVLGAYLLMYPHARVLAAIPLGFFLYTMRIPAGLVLGFWFLLQLVSSAASSGQPGGVAFSAHIGGFLAGMALIPFFKYARIPLLPPR</sequence>
<evidence type="ECO:0000313" key="9">
    <source>
        <dbReference type="EMBL" id="TCK18076.1"/>
    </source>
</evidence>
<feature type="transmembrane region" description="Helical" evidence="7">
    <location>
        <begin position="71"/>
        <end position="95"/>
    </location>
</feature>
<evidence type="ECO:0000313" key="10">
    <source>
        <dbReference type="Proteomes" id="UP000295707"/>
    </source>
</evidence>
<feature type="transmembrane region" description="Helical" evidence="7">
    <location>
        <begin position="40"/>
        <end position="59"/>
    </location>
</feature>
<dbReference type="RefSeq" id="WP_132971905.1">
    <property type="nucleotide sequence ID" value="NZ_SMFX01000001.1"/>
</dbReference>
<evidence type="ECO:0000256" key="4">
    <source>
        <dbReference type="ARBA" id="ARBA00022692"/>
    </source>
</evidence>
<dbReference type="FunFam" id="1.20.1540.10:FF:000027">
    <property type="entry name" value="Rhomboid family intramembrane serine protease"/>
    <property type="match status" value="1"/>
</dbReference>
<evidence type="ECO:0000256" key="5">
    <source>
        <dbReference type="ARBA" id="ARBA00022989"/>
    </source>
</evidence>
<evidence type="ECO:0000256" key="1">
    <source>
        <dbReference type="ARBA" id="ARBA00004141"/>
    </source>
</evidence>
<evidence type="ECO:0000256" key="2">
    <source>
        <dbReference type="ARBA" id="ARBA00022475"/>
    </source>
</evidence>
<accession>A0A4V2PGT3</accession>
<protein>
    <submittedName>
        <fullName evidence="9">Membrane associated rhomboid family serine protease</fullName>
    </submittedName>
</protein>
<dbReference type="GO" id="GO:0016020">
    <property type="term" value="C:membrane"/>
    <property type="evidence" value="ECO:0007669"/>
    <property type="project" value="UniProtKB-SubCell"/>
</dbReference>
<feature type="transmembrane region" description="Helical" evidence="7">
    <location>
        <begin position="107"/>
        <end position="124"/>
    </location>
</feature>
<keyword evidence="5 7" id="KW-1133">Transmembrane helix</keyword>
<comment type="caution">
    <text evidence="9">The sequence shown here is derived from an EMBL/GenBank/DDBJ whole genome shotgun (WGS) entry which is preliminary data.</text>
</comment>
<keyword evidence="2" id="KW-1003">Cell membrane</keyword>
<dbReference type="SUPFAM" id="SSF144091">
    <property type="entry name" value="Rhomboid-like"/>
    <property type="match status" value="1"/>
</dbReference>
<dbReference type="Pfam" id="PF01694">
    <property type="entry name" value="Rhomboid"/>
    <property type="match status" value="1"/>
</dbReference>
<proteinExistence type="predicted"/>
<gene>
    <name evidence="9" type="ORF">DFR30_1335</name>
</gene>
<feature type="transmembrane region" description="Helical" evidence="7">
    <location>
        <begin position="162"/>
        <end position="186"/>
    </location>
</feature>
<keyword evidence="3" id="KW-0997">Cell inner membrane</keyword>
<evidence type="ECO:0000256" key="6">
    <source>
        <dbReference type="ARBA" id="ARBA00023136"/>
    </source>
</evidence>
<dbReference type="Proteomes" id="UP000295707">
    <property type="component" value="Unassembled WGS sequence"/>
</dbReference>
<comment type="subcellular location">
    <subcellularLocation>
        <location evidence="1">Membrane</location>
        <topology evidence="1">Multi-pass membrane protein</topology>
    </subcellularLocation>
</comment>
<evidence type="ECO:0000256" key="7">
    <source>
        <dbReference type="SAM" id="Phobius"/>
    </source>
</evidence>
<dbReference type="OrthoDB" id="9814037at2"/>
<dbReference type="PANTHER" id="PTHR43066">
    <property type="entry name" value="RHOMBOID-RELATED PROTEIN"/>
    <property type="match status" value="1"/>
</dbReference>
<dbReference type="Gene3D" id="1.20.1540.10">
    <property type="entry name" value="Rhomboid-like"/>
    <property type="match status" value="1"/>
</dbReference>
<dbReference type="InterPro" id="IPR022764">
    <property type="entry name" value="Peptidase_S54_rhomboid_dom"/>
</dbReference>
<keyword evidence="10" id="KW-1185">Reference proteome</keyword>
<evidence type="ECO:0000256" key="3">
    <source>
        <dbReference type="ARBA" id="ARBA00022519"/>
    </source>
</evidence>
<keyword evidence="9" id="KW-0378">Hydrolase</keyword>
<feature type="transmembrane region" description="Helical" evidence="7">
    <location>
        <begin position="198"/>
        <end position="220"/>
    </location>
</feature>
<feature type="domain" description="Peptidase S54 rhomboid" evidence="8">
    <location>
        <begin position="67"/>
        <end position="215"/>
    </location>
</feature>
<feature type="transmembrane region" description="Helical" evidence="7">
    <location>
        <begin position="130"/>
        <end position="150"/>
    </location>
</feature>
<keyword evidence="4 7" id="KW-0812">Transmembrane</keyword>
<keyword evidence="6 7" id="KW-0472">Membrane</keyword>
<organism evidence="9 10">
    <name type="scientific">Thiogranum longum</name>
    <dbReference type="NCBI Taxonomy" id="1537524"/>
    <lineage>
        <taxon>Bacteria</taxon>
        <taxon>Pseudomonadati</taxon>
        <taxon>Pseudomonadota</taxon>
        <taxon>Gammaproteobacteria</taxon>
        <taxon>Chromatiales</taxon>
        <taxon>Ectothiorhodospiraceae</taxon>
        <taxon>Thiogranum</taxon>
    </lineage>
</organism>
<reference evidence="9 10" key="1">
    <citation type="submission" date="2019-03" db="EMBL/GenBank/DDBJ databases">
        <title>Genomic Encyclopedia of Type Strains, Phase IV (KMG-IV): sequencing the most valuable type-strain genomes for metagenomic binning, comparative biology and taxonomic classification.</title>
        <authorList>
            <person name="Goeker M."/>
        </authorList>
    </citation>
    <scope>NUCLEOTIDE SEQUENCE [LARGE SCALE GENOMIC DNA]</scope>
    <source>
        <strain evidence="9 10">DSM 19610</strain>
    </source>
</reference>
<dbReference type="GO" id="GO:0006508">
    <property type="term" value="P:proteolysis"/>
    <property type="evidence" value="ECO:0007669"/>
    <property type="project" value="UniProtKB-KW"/>
</dbReference>
<name>A0A4V2PGT3_9GAMM</name>
<dbReference type="EMBL" id="SMFX01000001">
    <property type="protein sequence ID" value="TCK18076.1"/>
    <property type="molecule type" value="Genomic_DNA"/>
</dbReference>